<feature type="non-terminal residue" evidence="1">
    <location>
        <position position="72"/>
    </location>
</feature>
<evidence type="ECO:0008006" key="2">
    <source>
        <dbReference type="Google" id="ProtNLM"/>
    </source>
</evidence>
<accession>A0A382V744</accession>
<dbReference type="InterPro" id="IPR045853">
    <property type="entry name" value="Pep_chain_release_fac_I_sf"/>
</dbReference>
<reference evidence="1" key="1">
    <citation type="submission" date="2018-05" db="EMBL/GenBank/DDBJ databases">
        <authorList>
            <person name="Lanie J.A."/>
            <person name="Ng W.-L."/>
            <person name="Kazmierczak K.M."/>
            <person name="Andrzejewski T.M."/>
            <person name="Davidsen T.M."/>
            <person name="Wayne K.J."/>
            <person name="Tettelin H."/>
            <person name="Glass J.I."/>
            <person name="Rusch D."/>
            <person name="Podicherti R."/>
            <person name="Tsui H.-C.T."/>
            <person name="Winkler M.E."/>
        </authorList>
    </citation>
    <scope>NUCLEOTIDE SEQUENCE</scope>
</reference>
<dbReference type="AlphaFoldDB" id="A0A382V744"/>
<organism evidence="1">
    <name type="scientific">marine metagenome</name>
    <dbReference type="NCBI Taxonomy" id="408172"/>
    <lineage>
        <taxon>unclassified sequences</taxon>
        <taxon>metagenomes</taxon>
        <taxon>ecological metagenomes</taxon>
    </lineage>
</organism>
<dbReference type="SUPFAM" id="SSF75620">
    <property type="entry name" value="Release factor"/>
    <property type="match status" value="1"/>
</dbReference>
<name>A0A382V744_9ZZZZ</name>
<dbReference type="Gene3D" id="1.20.58.410">
    <property type="entry name" value="Release factor"/>
    <property type="match status" value="1"/>
</dbReference>
<protein>
    <recommendedName>
        <fullName evidence="2">Peptide chain release factor domain-containing protein</fullName>
    </recommendedName>
</protein>
<gene>
    <name evidence="1" type="ORF">METZ01_LOCUS395157</name>
</gene>
<sequence length="72" mass="7995">MGYLERQLAQPGFWDDSQAAQLVMIEHSEVSSEVNFWRDLENRVGSAIDLLGLAIEEGDNTLEESLANEANA</sequence>
<evidence type="ECO:0000313" key="1">
    <source>
        <dbReference type="EMBL" id="SVD42303.1"/>
    </source>
</evidence>
<proteinExistence type="predicted"/>
<dbReference type="EMBL" id="UINC01149683">
    <property type="protein sequence ID" value="SVD42303.1"/>
    <property type="molecule type" value="Genomic_DNA"/>
</dbReference>